<accession>A0A1G9AVJ1</accession>
<organism evidence="1 2">
    <name type="scientific">Billgrantia gudaonensis</name>
    <dbReference type="NCBI Taxonomy" id="376427"/>
    <lineage>
        <taxon>Bacteria</taxon>
        <taxon>Pseudomonadati</taxon>
        <taxon>Pseudomonadota</taxon>
        <taxon>Gammaproteobacteria</taxon>
        <taxon>Oceanospirillales</taxon>
        <taxon>Halomonadaceae</taxon>
        <taxon>Billgrantia</taxon>
    </lineage>
</organism>
<sequence length="136" mass="15702">MTLYSDAYLEHYADRFIALRLARHGVNLAQYLAHPERYEARALEPEPPLAAQRAVALRLWWGWDTGLAPRGDGGEATGLPENWQDWRELLAQWRADAEAAEREVAHLPRRNGAVIEPLHHHRYERRNNSNFSKRGA</sequence>
<dbReference type="AlphaFoldDB" id="A0A1G9AVJ1"/>
<name>A0A1G9AVJ1_9GAMM</name>
<protein>
    <submittedName>
        <fullName evidence="1">Uncharacterized protein</fullName>
    </submittedName>
</protein>
<evidence type="ECO:0000313" key="1">
    <source>
        <dbReference type="EMBL" id="SDK30924.1"/>
    </source>
</evidence>
<dbReference type="Proteomes" id="UP000198525">
    <property type="component" value="Unassembled WGS sequence"/>
</dbReference>
<reference evidence="1 2" key="1">
    <citation type="submission" date="2016-10" db="EMBL/GenBank/DDBJ databases">
        <authorList>
            <person name="de Groot N.N."/>
        </authorList>
    </citation>
    <scope>NUCLEOTIDE SEQUENCE [LARGE SCALE GENOMIC DNA]</scope>
    <source>
        <strain evidence="1 2">CGMCC 1.6133</strain>
    </source>
</reference>
<gene>
    <name evidence="1" type="ORF">SAMN04487954_11495</name>
</gene>
<proteinExistence type="predicted"/>
<dbReference type="RefSeq" id="WP_089687933.1">
    <property type="nucleotide sequence ID" value="NZ_FNES01000014.1"/>
</dbReference>
<dbReference type="STRING" id="376427.SAMN04487954_11495"/>
<evidence type="ECO:0000313" key="2">
    <source>
        <dbReference type="Proteomes" id="UP000198525"/>
    </source>
</evidence>
<dbReference type="OrthoDB" id="6169084at2"/>
<keyword evidence="2" id="KW-1185">Reference proteome</keyword>
<dbReference type="EMBL" id="FNES01000014">
    <property type="protein sequence ID" value="SDK30924.1"/>
    <property type="molecule type" value="Genomic_DNA"/>
</dbReference>